<dbReference type="NCBIfam" id="NF007621">
    <property type="entry name" value="PRK10276.1"/>
    <property type="match status" value="1"/>
</dbReference>
<dbReference type="GO" id="GO:0009432">
    <property type="term" value="P:SOS response"/>
    <property type="evidence" value="ECO:0007669"/>
    <property type="project" value="UniProtKB-KW"/>
</dbReference>
<keyword evidence="6" id="KW-0742">SOS response</keyword>
<dbReference type="InterPro" id="IPR050077">
    <property type="entry name" value="LexA_repressor"/>
</dbReference>
<dbReference type="PANTHER" id="PTHR33516">
    <property type="entry name" value="LEXA REPRESSOR"/>
    <property type="match status" value="1"/>
</dbReference>
<dbReference type="GO" id="GO:0016787">
    <property type="term" value="F:hydrolase activity"/>
    <property type="evidence" value="ECO:0007669"/>
    <property type="project" value="UniProtKB-KW"/>
</dbReference>
<geneLocation type="plasmid" evidence="9">
    <name>pR7AC</name>
</geneLocation>
<reference evidence="9" key="1">
    <citation type="submission" date="2013-07" db="EMBL/GenBank/DDBJ databases">
        <title>Effect of beta-lactams on conjugation of IncI1 plasmid encoding CMY-2 beta-lactamase.</title>
        <authorList>
            <person name="Minoia M."/>
            <person name="Bortolaia V."/>
            <person name="Villa L."/>
            <person name="Carattoli A."/>
            <person name="Guardabassi L."/>
        </authorList>
    </citation>
    <scope>NUCLEOTIDE SEQUENCE</scope>
    <source>
        <strain evidence="9">R7AC</strain>
        <plasmid evidence="9">pR7AC</plasmid>
    </source>
</reference>
<keyword evidence="3 7" id="KW-0378">Hydrolase</keyword>
<dbReference type="GO" id="GO:0006281">
    <property type="term" value="P:DNA repair"/>
    <property type="evidence" value="ECO:0007669"/>
    <property type="project" value="UniProtKB-KW"/>
</dbReference>
<dbReference type="CDD" id="cd06529">
    <property type="entry name" value="S24_LexA-like"/>
    <property type="match status" value="1"/>
</dbReference>
<evidence type="ECO:0000256" key="3">
    <source>
        <dbReference type="ARBA" id="ARBA00022801"/>
    </source>
</evidence>
<evidence type="ECO:0000256" key="5">
    <source>
        <dbReference type="ARBA" id="ARBA00023204"/>
    </source>
</evidence>
<evidence type="ECO:0000256" key="2">
    <source>
        <dbReference type="ARBA" id="ARBA00022763"/>
    </source>
</evidence>
<dbReference type="InterPro" id="IPR039418">
    <property type="entry name" value="LexA-like"/>
</dbReference>
<name>W0FFK9_ECOLX</name>
<evidence type="ECO:0000256" key="7">
    <source>
        <dbReference type="RuleBase" id="RU003991"/>
    </source>
</evidence>
<dbReference type="Gene3D" id="2.10.109.10">
    <property type="entry name" value="Umud Fragment, subunit A"/>
    <property type="match status" value="1"/>
</dbReference>
<dbReference type="EMBL" id="KF434766">
    <property type="protein sequence ID" value="AHF22913.1"/>
    <property type="molecule type" value="Genomic_DNA"/>
</dbReference>
<dbReference type="InterPro" id="IPR015927">
    <property type="entry name" value="Peptidase_S24_S26A/B/C"/>
</dbReference>
<dbReference type="InterPro" id="IPR036286">
    <property type="entry name" value="LexA/Signal_pep-like_sf"/>
</dbReference>
<proteinExistence type="inferred from homology"/>
<protein>
    <submittedName>
        <fullName evidence="9">UmuD</fullName>
    </submittedName>
</protein>
<evidence type="ECO:0000256" key="1">
    <source>
        <dbReference type="ARBA" id="ARBA00007484"/>
    </source>
</evidence>
<comment type="similarity">
    <text evidence="1 7">Belongs to the peptidase S24 family.</text>
</comment>
<keyword evidence="4 7" id="KW-0068">Autocatalytic cleavage</keyword>
<dbReference type="Pfam" id="PF00717">
    <property type="entry name" value="Peptidase_S24"/>
    <property type="match status" value="1"/>
</dbReference>
<keyword evidence="2" id="KW-0227">DNA damage</keyword>
<keyword evidence="5" id="KW-0234">DNA repair</keyword>
<evidence type="ECO:0000256" key="6">
    <source>
        <dbReference type="ARBA" id="ARBA00023236"/>
    </source>
</evidence>
<reference evidence="9" key="2">
    <citation type="journal article" date="2016" name="Appl. Environ. Microbiol.">
        <title>Host-specific patterns of genetic diversity among IncI1-Igamma and IncK plasmids encoding CMY-2 beta-lactamase in Escherichia coli isolates from humans, poultry meat, poultry and dogs in Denmark.</title>
        <authorList>
            <person name="Hansen K.H."/>
            <person name="Bortolaia V."/>
            <person name="Nielsen C.A."/>
            <person name="Nielsen J.B."/>
            <person name="Schonning K."/>
            <person name="Agerso Y."/>
            <person name="Guardabassi L."/>
        </authorList>
    </citation>
    <scope>NUCLEOTIDE SEQUENCE</scope>
    <source>
        <strain evidence="9">R7AC</strain>
        <plasmid evidence="9">pR7AC</plasmid>
    </source>
</reference>
<evidence type="ECO:0000259" key="8">
    <source>
        <dbReference type="Pfam" id="PF00717"/>
    </source>
</evidence>
<feature type="domain" description="Peptidase S24/S26A/S26B/S26C" evidence="8">
    <location>
        <begin position="30"/>
        <end position="144"/>
    </location>
</feature>
<dbReference type="AlphaFoldDB" id="W0FFK9"/>
<evidence type="ECO:0000313" key="9">
    <source>
        <dbReference type="EMBL" id="AHF22913.1"/>
    </source>
</evidence>
<dbReference type="SUPFAM" id="SSF51306">
    <property type="entry name" value="LexA/Signal peptidase"/>
    <property type="match status" value="1"/>
</dbReference>
<evidence type="ECO:0000256" key="4">
    <source>
        <dbReference type="ARBA" id="ARBA00022813"/>
    </source>
</evidence>
<sequence length="155" mass="17208">MAGRQLAACSMSTVYHRPADPSGDDSYVRPLFADRCQAGFPSPATDYAEQELDLNSYCISRPAATFFLRASGESMNQAGVQNGDLLVVDRAEKPQHGDIVIAEIDGEFTVKRLLLRPRPALEPVSDSPEFRTLYPENICIFGVVTHVIHRTRELR</sequence>
<dbReference type="MEROPS" id="S24.003"/>
<dbReference type="InterPro" id="IPR006197">
    <property type="entry name" value="Peptidase_S24_LexA"/>
</dbReference>
<accession>W0FFK9</accession>
<dbReference type="GO" id="GO:0006355">
    <property type="term" value="P:regulation of DNA-templated transcription"/>
    <property type="evidence" value="ECO:0007669"/>
    <property type="project" value="InterPro"/>
</dbReference>
<dbReference type="PANTHER" id="PTHR33516:SF2">
    <property type="entry name" value="LEXA REPRESSOR-RELATED"/>
    <property type="match status" value="1"/>
</dbReference>
<keyword evidence="9" id="KW-0614">Plasmid</keyword>
<dbReference type="PRINTS" id="PR00726">
    <property type="entry name" value="LEXASERPTASE"/>
</dbReference>
<organism evidence="9">
    <name type="scientific">Escherichia coli</name>
    <dbReference type="NCBI Taxonomy" id="562"/>
    <lineage>
        <taxon>Bacteria</taxon>
        <taxon>Pseudomonadati</taxon>
        <taxon>Pseudomonadota</taxon>
        <taxon>Gammaproteobacteria</taxon>
        <taxon>Enterobacterales</taxon>
        <taxon>Enterobacteriaceae</taxon>
        <taxon>Escherichia</taxon>
    </lineage>
</organism>
<dbReference type="GO" id="GO:0003677">
    <property type="term" value="F:DNA binding"/>
    <property type="evidence" value="ECO:0007669"/>
    <property type="project" value="InterPro"/>
</dbReference>